<keyword evidence="3" id="KW-0813">Transport</keyword>
<evidence type="ECO:0000256" key="8">
    <source>
        <dbReference type="ARBA" id="ARBA00023065"/>
    </source>
</evidence>
<dbReference type="PANTHER" id="PTHR21522:SF30">
    <property type="entry name" value="GH01206P"/>
    <property type="match status" value="1"/>
</dbReference>
<keyword evidence="8" id="KW-0406">Ion transport</keyword>
<feature type="transmembrane region" description="Helical" evidence="12">
    <location>
        <begin position="155"/>
        <end position="173"/>
    </location>
</feature>
<keyword evidence="10" id="KW-0407">Ion channel</keyword>
<reference evidence="13" key="1">
    <citation type="submission" date="2013-04" db="EMBL/GenBank/DDBJ databases">
        <authorList>
            <person name="Qu J."/>
            <person name="Murali S.C."/>
            <person name="Bandaranaike D."/>
            <person name="Bellair M."/>
            <person name="Blankenburg K."/>
            <person name="Chao H."/>
            <person name="Dinh H."/>
            <person name="Doddapaneni H."/>
            <person name="Downs B."/>
            <person name="Dugan-Rocha S."/>
            <person name="Elkadiri S."/>
            <person name="Gnanaolivu R.D."/>
            <person name="Hernandez B."/>
            <person name="Javaid M."/>
            <person name="Jayaseelan J.C."/>
            <person name="Lee S."/>
            <person name="Li M."/>
            <person name="Ming W."/>
            <person name="Munidasa M."/>
            <person name="Muniz J."/>
            <person name="Nguyen L."/>
            <person name="Ongeri F."/>
            <person name="Osuji N."/>
            <person name="Pu L.-L."/>
            <person name="Puazo M."/>
            <person name="Qu C."/>
            <person name="Quiroz J."/>
            <person name="Raj R."/>
            <person name="Weissenberger G."/>
            <person name="Xin Y."/>
            <person name="Zou X."/>
            <person name="Han Y."/>
            <person name="Richards S."/>
            <person name="Worley K."/>
            <person name="Muzny D."/>
            <person name="Gibbs R."/>
        </authorList>
    </citation>
    <scope>NUCLEOTIDE SEQUENCE</scope>
    <source>
        <strain evidence="13">Sampled in the wild</strain>
    </source>
</reference>
<evidence type="ECO:0000256" key="4">
    <source>
        <dbReference type="ARBA" id="ARBA00022475"/>
    </source>
</evidence>
<feature type="transmembrane region" description="Helical" evidence="12">
    <location>
        <begin position="115"/>
        <end position="135"/>
    </location>
</feature>
<evidence type="ECO:0000256" key="6">
    <source>
        <dbReference type="ARBA" id="ARBA00022781"/>
    </source>
</evidence>
<evidence type="ECO:0000256" key="9">
    <source>
        <dbReference type="ARBA" id="ARBA00023136"/>
    </source>
</evidence>
<feature type="transmembrane region" description="Helical" evidence="12">
    <location>
        <begin position="633"/>
        <end position="655"/>
    </location>
</feature>
<dbReference type="Proteomes" id="UP000792457">
    <property type="component" value="Unassembled WGS sequence"/>
</dbReference>
<keyword evidence="4" id="KW-1003">Cell membrane</keyword>
<keyword evidence="5 12" id="KW-0812">Transmembrane</keyword>
<evidence type="ECO:0000313" key="13">
    <source>
        <dbReference type="EMBL" id="KAG8226015.1"/>
    </source>
</evidence>
<dbReference type="InterPro" id="IPR004878">
    <property type="entry name" value="Otopetrin"/>
</dbReference>
<dbReference type="GO" id="GO:0005886">
    <property type="term" value="C:plasma membrane"/>
    <property type="evidence" value="ECO:0007669"/>
    <property type="project" value="UniProtKB-SubCell"/>
</dbReference>
<evidence type="ECO:0000256" key="12">
    <source>
        <dbReference type="SAM" id="Phobius"/>
    </source>
</evidence>
<feature type="transmembrane region" description="Helical" evidence="12">
    <location>
        <begin position="436"/>
        <end position="456"/>
    </location>
</feature>
<feature type="transmembrane region" description="Helical" evidence="12">
    <location>
        <begin position="208"/>
        <end position="226"/>
    </location>
</feature>
<organism evidence="13 14">
    <name type="scientific">Ladona fulva</name>
    <name type="common">Scarce chaser dragonfly</name>
    <name type="synonym">Libellula fulva</name>
    <dbReference type="NCBI Taxonomy" id="123851"/>
    <lineage>
        <taxon>Eukaryota</taxon>
        <taxon>Metazoa</taxon>
        <taxon>Ecdysozoa</taxon>
        <taxon>Arthropoda</taxon>
        <taxon>Hexapoda</taxon>
        <taxon>Insecta</taxon>
        <taxon>Pterygota</taxon>
        <taxon>Palaeoptera</taxon>
        <taxon>Odonata</taxon>
        <taxon>Epiprocta</taxon>
        <taxon>Anisoptera</taxon>
        <taxon>Libelluloidea</taxon>
        <taxon>Libellulidae</taxon>
        <taxon>Ladona</taxon>
    </lineage>
</organism>
<evidence type="ECO:0000256" key="11">
    <source>
        <dbReference type="SAM" id="MobiDB-lite"/>
    </source>
</evidence>
<name>A0A8K0K0D5_LADFU</name>
<evidence type="ECO:0000256" key="3">
    <source>
        <dbReference type="ARBA" id="ARBA00022448"/>
    </source>
</evidence>
<feature type="transmembrane region" description="Helical" evidence="12">
    <location>
        <begin position="246"/>
        <end position="265"/>
    </location>
</feature>
<keyword evidence="6" id="KW-0375">Hydrogen ion transport</keyword>
<feature type="region of interest" description="Disordered" evidence="11">
    <location>
        <begin position="79"/>
        <end position="112"/>
    </location>
</feature>
<reference evidence="13" key="2">
    <citation type="submission" date="2017-10" db="EMBL/GenBank/DDBJ databases">
        <title>Ladona fulva Genome sequencing and assembly.</title>
        <authorList>
            <person name="Murali S."/>
            <person name="Richards S."/>
            <person name="Bandaranaike D."/>
            <person name="Bellair M."/>
            <person name="Blankenburg K."/>
            <person name="Chao H."/>
            <person name="Dinh H."/>
            <person name="Doddapaneni H."/>
            <person name="Dugan-Rocha S."/>
            <person name="Elkadiri S."/>
            <person name="Gnanaolivu R."/>
            <person name="Hernandez B."/>
            <person name="Skinner E."/>
            <person name="Javaid M."/>
            <person name="Lee S."/>
            <person name="Li M."/>
            <person name="Ming W."/>
            <person name="Munidasa M."/>
            <person name="Muniz J."/>
            <person name="Nguyen L."/>
            <person name="Hughes D."/>
            <person name="Osuji N."/>
            <person name="Pu L.-L."/>
            <person name="Puazo M."/>
            <person name="Qu C."/>
            <person name="Quiroz J."/>
            <person name="Raj R."/>
            <person name="Weissenberger G."/>
            <person name="Xin Y."/>
            <person name="Zou X."/>
            <person name="Han Y."/>
            <person name="Worley K."/>
            <person name="Muzny D."/>
            <person name="Gibbs R."/>
        </authorList>
    </citation>
    <scope>NUCLEOTIDE SEQUENCE</scope>
    <source>
        <strain evidence="13">Sampled in the wild</strain>
    </source>
</reference>
<dbReference type="OrthoDB" id="6429739at2759"/>
<keyword evidence="7 12" id="KW-1133">Transmembrane helix</keyword>
<evidence type="ECO:0000256" key="10">
    <source>
        <dbReference type="ARBA" id="ARBA00023303"/>
    </source>
</evidence>
<feature type="non-terminal residue" evidence="13">
    <location>
        <position position="679"/>
    </location>
</feature>
<sequence>RIEPSYAVEGVSDGAIVPINSTVQNPEVPNARGPTAILSGSGGTVCCQLVRDIGNDRTAPHRSSRRVVYSVVSSRDDEGRAEVREVEQEDENPEEAPEEAKRKKKKEEREQGDDALTTALSALYAKLLVVLGIALPVTEVISTQVPPYFYQGFYLYLYGGSLLFVFLMHAILLRQRALNSIVRSYAGRVGADAPPGMLRKTYAPVRRFCSFYLRVGAIGDMIYSGLEFGQFFELREEQKCHQILQAITPVTRMVLTIVQMHFIFLNNKQEDMRRHKTFARFGLMHMIAMNICEWLYVIVEETKHEIVHLRHQYVWKHHEGNETSVSTEVPLTMGHHDPSELLECRRTNIMGALVQNASPFLFPCTIEYSLICAVILYALWKDVSKAAVAQAKFVRSDHATFTRSLSTFFSRSFRRQSMRNSAELFSVDCANAHRGLFGGILVLVLTIISLITFFVLVHAPGFAAVAVFEVTVCEMVLYVLTTAAVIVCAVQMRDLRYGANGPHRKLGLDNALLVAAQTGMYMYCMFAIVGAYFANSDATLLFKERFGINATDSAASAAASGAGSVAVEVCSLVQTTCQTIFVLDACCRRCKTVGQFRRKPGRQLVTFLLVANMAMWTINTLEKNRAEFHPTHLHFYGVWAWTVITHVSMPLAIFYRFHSTVCLYEIWKVAYKMKHNHPR</sequence>
<evidence type="ECO:0000313" key="14">
    <source>
        <dbReference type="Proteomes" id="UP000792457"/>
    </source>
</evidence>
<dbReference type="EMBL" id="KZ308264">
    <property type="protein sequence ID" value="KAG8226015.1"/>
    <property type="molecule type" value="Genomic_DNA"/>
</dbReference>
<accession>A0A8K0K0D5</accession>
<feature type="transmembrane region" description="Helical" evidence="12">
    <location>
        <begin position="511"/>
        <end position="534"/>
    </location>
</feature>
<feature type="compositionally biased region" description="Acidic residues" evidence="11">
    <location>
        <begin position="87"/>
        <end position="97"/>
    </location>
</feature>
<evidence type="ECO:0000256" key="1">
    <source>
        <dbReference type="ARBA" id="ARBA00004651"/>
    </source>
</evidence>
<proteinExistence type="inferred from homology"/>
<evidence type="ECO:0000256" key="7">
    <source>
        <dbReference type="ARBA" id="ARBA00022989"/>
    </source>
</evidence>
<evidence type="ECO:0000256" key="5">
    <source>
        <dbReference type="ARBA" id="ARBA00022692"/>
    </source>
</evidence>
<feature type="transmembrane region" description="Helical" evidence="12">
    <location>
        <begin position="277"/>
        <end position="299"/>
    </location>
</feature>
<comment type="subcellular location">
    <subcellularLocation>
        <location evidence="1">Cell membrane</location>
        <topology evidence="1">Multi-pass membrane protein</topology>
    </subcellularLocation>
</comment>
<gene>
    <name evidence="13" type="ORF">J437_LFUL004136</name>
</gene>
<comment type="caution">
    <text evidence="13">The sequence shown here is derived from an EMBL/GenBank/DDBJ whole genome shotgun (WGS) entry which is preliminary data.</text>
</comment>
<evidence type="ECO:0000256" key="2">
    <source>
        <dbReference type="ARBA" id="ARBA00006513"/>
    </source>
</evidence>
<keyword evidence="14" id="KW-1185">Reference proteome</keyword>
<dbReference type="Pfam" id="PF03189">
    <property type="entry name" value="Otopetrin"/>
    <property type="match status" value="1"/>
</dbReference>
<feature type="transmembrane region" description="Helical" evidence="12">
    <location>
        <begin position="462"/>
        <end position="490"/>
    </location>
</feature>
<feature type="transmembrane region" description="Helical" evidence="12">
    <location>
        <begin position="554"/>
        <end position="583"/>
    </location>
</feature>
<feature type="transmembrane region" description="Helical" evidence="12">
    <location>
        <begin position="360"/>
        <end position="380"/>
    </location>
</feature>
<comment type="similarity">
    <text evidence="2">Belongs to the otopetrin family.</text>
</comment>
<protein>
    <submittedName>
        <fullName evidence="13">Uncharacterized protein</fullName>
    </submittedName>
</protein>
<keyword evidence="9 12" id="KW-0472">Membrane</keyword>
<dbReference type="PANTHER" id="PTHR21522">
    <property type="entry name" value="PROTON CHANNEL OTOP"/>
    <property type="match status" value="1"/>
</dbReference>
<feature type="transmembrane region" description="Helical" evidence="12">
    <location>
        <begin position="604"/>
        <end position="621"/>
    </location>
</feature>
<dbReference type="AlphaFoldDB" id="A0A8K0K0D5"/>
<dbReference type="GO" id="GO:0015252">
    <property type="term" value="F:proton channel activity"/>
    <property type="evidence" value="ECO:0007669"/>
    <property type="project" value="InterPro"/>
</dbReference>